<evidence type="ECO:0000256" key="5">
    <source>
        <dbReference type="SAM" id="Phobius"/>
    </source>
</evidence>
<dbReference type="RefSeq" id="XP_014664689.1">
    <property type="nucleotide sequence ID" value="XM_014809203.1"/>
</dbReference>
<dbReference type="PANTHER" id="PTHR13531">
    <property type="entry name" value="GEO07735P1-RELATED-RELATED"/>
    <property type="match status" value="1"/>
</dbReference>
<accession>A0ABM1DXL8</accession>
<sequence>MAPGQSTVIRSSLPYQILLYCNGWYSGAFVIAELLVFIYKGETLPYARGNLPAEIILLLLLGCLEGVRLFLGQKGNLTERGMAVGLSLVLSMATLVGFLYLTLWQTYVLRLEVILTGIGLAFIGLELIFGLISIISFARAAPYG</sequence>
<evidence type="ECO:0000256" key="2">
    <source>
        <dbReference type="ARBA" id="ARBA00022692"/>
    </source>
</evidence>
<organism evidence="6 7">
    <name type="scientific">Priapulus caudatus</name>
    <name type="common">Priapulid worm</name>
    <dbReference type="NCBI Taxonomy" id="37621"/>
    <lineage>
        <taxon>Eukaryota</taxon>
        <taxon>Metazoa</taxon>
        <taxon>Ecdysozoa</taxon>
        <taxon>Scalidophora</taxon>
        <taxon>Priapulida</taxon>
        <taxon>Priapulimorpha</taxon>
        <taxon>Priapulimorphida</taxon>
        <taxon>Priapulidae</taxon>
        <taxon>Priapulus</taxon>
    </lineage>
</organism>
<evidence type="ECO:0000256" key="4">
    <source>
        <dbReference type="ARBA" id="ARBA00023136"/>
    </source>
</evidence>
<evidence type="ECO:0000313" key="6">
    <source>
        <dbReference type="Proteomes" id="UP000695022"/>
    </source>
</evidence>
<keyword evidence="6" id="KW-1185">Reference proteome</keyword>
<dbReference type="PANTHER" id="PTHR13531:SF0">
    <property type="entry name" value="GEO07735P1-RELATED"/>
    <property type="match status" value="1"/>
</dbReference>
<comment type="subcellular location">
    <subcellularLocation>
        <location evidence="1">Membrane</location>
        <topology evidence="1">Multi-pass membrane protein</topology>
    </subcellularLocation>
</comment>
<dbReference type="InterPro" id="IPR019184">
    <property type="entry name" value="Uncharacterised_TM-17"/>
</dbReference>
<dbReference type="Pfam" id="PF09799">
    <property type="entry name" value="Transmemb_17"/>
    <property type="match status" value="1"/>
</dbReference>
<reference evidence="7" key="1">
    <citation type="submission" date="2025-08" db="UniProtKB">
        <authorList>
            <consortium name="RefSeq"/>
        </authorList>
    </citation>
    <scope>IDENTIFICATION</scope>
</reference>
<feature type="transmembrane region" description="Helical" evidence="5">
    <location>
        <begin position="17"/>
        <end position="39"/>
    </location>
</feature>
<proteinExistence type="predicted"/>
<feature type="transmembrane region" description="Helical" evidence="5">
    <location>
        <begin position="51"/>
        <end position="71"/>
    </location>
</feature>
<protein>
    <submittedName>
        <fullName evidence="7">Transmembrane protein 216-like</fullName>
    </submittedName>
</protein>
<keyword evidence="3 5" id="KW-1133">Transmembrane helix</keyword>
<evidence type="ECO:0000313" key="7">
    <source>
        <dbReference type="RefSeq" id="XP_014664689.1"/>
    </source>
</evidence>
<feature type="transmembrane region" description="Helical" evidence="5">
    <location>
        <begin position="83"/>
        <end position="101"/>
    </location>
</feature>
<dbReference type="Proteomes" id="UP000695022">
    <property type="component" value="Unplaced"/>
</dbReference>
<feature type="transmembrane region" description="Helical" evidence="5">
    <location>
        <begin position="113"/>
        <end position="138"/>
    </location>
</feature>
<keyword evidence="2 5" id="KW-0812">Transmembrane</keyword>
<dbReference type="GeneID" id="106807005"/>
<gene>
    <name evidence="7" type="primary">LOC106807005</name>
</gene>
<keyword evidence="4 5" id="KW-0472">Membrane</keyword>
<evidence type="ECO:0000256" key="3">
    <source>
        <dbReference type="ARBA" id="ARBA00022989"/>
    </source>
</evidence>
<evidence type="ECO:0000256" key="1">
    <source>
        <dbReference type="ARBA" id="ARBA00004141"/>
    </source>
</evidence>
<name>A0ABM1DXL8_PRICU</name>